<keyword evidence="2" id="KW-1185">Reference proteome</keyword>
<reference evidence="1" key="1">
    <citation type="submission" date="2022-10" db="EMBL/GenBank/DDBJ databases">
        <title>Chryseobacterium babae sp. nov. isolated from the gut of the beetle Oryctes rhinoceros, and Chryseobacterium kimseyorum sp. nov., isolated from a stick insect rearing cage.</title>
        <authorList>
            <person name="Shelomi M."/>
            <person name="Han C.-J."/>
            <person name="Chen W.-M."/>
            <person name="Chen H.-K."/>
            <person name="Liaw S.-J."/>
            <person name="Muhle E."/>
            <person name="Clermont D."/>
        </authorList>
    </citation>
    <scope>NUCLEOTIDE SEQUENCE</scope>
    <source>
        <strain evidence="1">09-1422</strain>
    </source>
</reference>
<sequence length="77" mass="9027">MYTYDQFLELDTEVQLALVQNEGTVILEQKCSYFHSIIYGMGNFNVELVDDLATGKVKIKRTYRNPVQLSRRPAYYK</sequence>
<accession>A0ABT3HYE4</accession>
<dbReference type="Proteomes" id="UP001163731">
    <property type="component" value="Unassembled WGS sequence"/>
</dbReference>
<evidence type="ECO:0000313" key="2">
    <source>
        <dbReference type="Proteomes" id="UP001163731"/>
    </source>
</evidence>
<proteinExistence type="predicted"/>
<organism evidence="1 2">
    <name type="scientific">Chryseobacterium kimseyorum</name>
    <dbReference type="NCBI Taxonomy" id="2984028"/>
    <lineage>
        <taxon>Bacteria</taxon>
        <taxon>Pseudomonadati</taxon>
        <taxon>Bacteroidota</taxon>
        <taxon>Flavobacteriia</taxon>
        <taxon>Flavobacteriales</taxon>
        <taxon>Weeksellaceae</taxon>
        <taxon>Chryseobacterium group</taxon>
        <taxon>Chryseobacterium</taxon>
    </lineage>
</organism>
<protein>
    <submittedName>
        <fullName evidence="1">Uncharacterized protein</fullName>
    </submittedName>
</protein>
<gene>
    <name evidence="1" type="ORF">OMO38_09835</name>
</gene>
<name>A0ABT3HYE4_9FLAO</name>
<dbReference type="EMBL" id="JAPDHW010000006">
    <property type="protein sequence ID" value="MCW3168821.1"/>
    <property type="molecule type" value="Genomic_DNA"/>
</dbReference>
<comment type="caution">
    <text evidence="1">The sequence shown here is derived from an EMBL/GenBank/DDBJ whole genome shotgun (WGS) entry which is preliminary data.</text>
</comment>
<dbReference type="RefSeq" id="WP_264750010.1">
    <property type="nucleotide sequence ID" value="NZ_JAPDHW010000006.1"/>
</dbReference>
<evidence type="ECO:0000313" key="1">
    <source>
        <dbReference type="EMBL" id="MCW3168821.1"/>
    </source>
</evidence>